<name>A0A3E0I504_9PSEU</name>
<dbReference type="Pfam" id="PF00144">
    <property type="entry name" value="Beta-lactamase"/>
    <property type="match status" value="1"/>
</dbReference>
<keyword evidence="3" id="KW-1185">Reference proteome</keyword>
<feature type="domain" description="Beta-lactamase-related" evidence="1">
    <location>
        <begin position="31"/>
        <end position="353"/>
    </location>
</feature>
<accession>A0A3E0I504</accession>
<comment type="caution">
    <text evidence="2">The sequence shown here is derived from an EMBL/GenBank/DDBJ whole genome shotgun (WGS) entry which is preliminary data.</text>
</comment>
<dbReference type="InterPro" id="IPR001466">
    <property type="entry name" value="Beta-lactam-related"/>
</dbReference>
<dbReference type="OrthoDB" id="3422781at2"/>
<organism evidence="2 3">
    <name type="scientific">Kutzneria buriramensis</name>
    <dbReference type="NCBI Taxonomy" id="1045776"/>
    <lineage>
        <taxon>Bacteria</taxon>
        <taxon>Bacillati</taxon>
        <taxon>Actinomycetota</taxon>
        <taxon>Actinomycetes</taxon>
        <taxon>Pseudonocardiales</taxon>
        <taxon>Pseudonocardiaceae</taxon>
        <taxon>Kutzneria</taxon>
    </lineage>
</organism>
<evidence type="ECO:0000313" key="3">
    <source>
        <dbReference type="Proteomes" id="UP000256269"/>
    </source>
</evidence>
<dbReference type="EMBL" id="QUNO01000002">
    <property type="protein sequence ID" value="REH53838.1"/>
    <property type="molecule type" value="Genomic_DNA"/>
</dbReference>
<dbReference type="InterPro" id="IPR052907">
    <property type="entry name" value="Beta-lactamase/esterase"/>
</dbReference>
<proteinExistence type="predicted"/>
<dbReference type="SUPFAM" id="SSF56601">
    <property type="entry name" value="beta-lactamase/transpeptidase-like"/>
    <property type="match status" value="1"/>
</dbReference>
<protein>
    <submittedName>
        <fullName evidence="2">CubicO group peptidase (Beta-lactamase class C family)</fullName>
    </submittedName>
</protein>
<dbReference type="Proteomes" id="UP000256269">
    <property type="component" value="Unassembled WGS sequence"/>
</dbReference>
<sequence length="376" mass="39738">MTTPQGAVAPGYEAVRDEFAAIAAAEGADYSAQLVAHVHGERVVDLWTGPDVTADSLFALYSATKGAAHLVVALLVQDGVLDLDRKVADYWPEFAAEGKGELTLRDLIAHRAGLVGADDGFRVEELADDRIIAQRLAGQRPYWRPGTAFGYHALVIGALTGEVVRRVTGRSIQEIHEERVRGPLGIDFYLGLPAELEPRWLATQPMRPTPEQAAQLAANATGPNSLTGIAFNRNHPEATDLQELPNHRVVRELSPTSVGGVGSARGLAAFYAATIDGRLLKPDTVGAVGQIHSAGIDLVTRQEAAFGLGFSAVNRAYPVLGQGSFGHGGATGTEAFADPRNGIAYGYVRRRFGFPGGPGPENQGLVRALHAAATSA</sequence>
<reference evidence="2 3" key="1">
    <citation type="submission" date="2018-08" db="EMBL/GenBank/DDBJ databases">
        <title>Genomic Encyclopedia of Archaeal and Bacterial Type Strains, Phase II (KMG-II): from individual species to whole genera.</title>
        <authorList>
            <person name="Goeker M."/>
        </authorList>
    </citation>
    <scope>NUCLEOTIDE SEQUENCE [LARGE SCALE GENOMIC DNA]</scope>
    <source>
        <strain evidence="2 3">DSM 45791</strain>
    </source>
</reference>
<dbReference type="RefSeq" id="WP_116172963.1">
    <property type="nucleotide sequence ID" value="NZ_CP144375.1"/>
</dbReference>
<dbReference type="Gene3D" id="3.40.710.10">
    <property type="entry name" value="DD-peptidase/beta-lactamase superfamily"/>
    <property type="match status" value="1"/>
</dbReference>
<dbReference type="PANTHER" id="PTHR43319">
    <property type="entry name" value="BETA-LACTAMASE-RELATED"/>
    <property type="match status" value="1"/>
</dbReference>
<dbReference type="AlphaFoldDB" id="A0A3E0I504"/>
<dbReference type="InterPro" id="IPR012338">
    <property type="entry name" value="Beta-lactam/transpept-like"/>
</dbReference>
<dbReference type="PANTHER" id="PTHR43319:SF3">
    <property type="entry name" value="BETA-LACTAMASE-RELATED DOMAIN-CONTAINING PROTEIN"/>
    <property type="match status" value="1"/>
</dbReference>
<evidence type="ECO:0000259" key="1">
    <source>
        <dbReference type="Pfam" id="PF00144"/>
    </source>
</evidence>
<gene>
    <name evidence="2" type="ORF">BCF44_10259</name>
</gene>
<evidence type="ECO:0000313" key="2">
    <source>
        <dbReference type="EMBL" id="REH53838.1"/>
    </source>
</evidence>